<dbReference type="InterPro" id="IPR033905">
    <property type="entry name" value="Secretory_peroxidase"/>
</dbReference>
<evidence type="ECO:0000256" key="2">
    <source>
        <dbReference type="ARBA" id="ARBA00002322"/>
    </source>
</evidence>
<dbReference type="PROSITE" id="PS50873">
    <property type="entry name" value="PEROXIDASE_4"/>
    <property type="match status" value="1"/>
</dbReference>
<evidence type="ECO:0000256" key="13">
    <source>
        <dbReference type="ARBA" id="ARBA00023157"/>
    </source>
</evidence>
<dbReference type="FunFam" id="1.10.520.10:FF:000006">
    <property type="entry name" value="Peroxidase"/>
    <property type="match status" value="1"/>
</dbReference>
<dbReference type="GO" id="GO:0006979">
    <property type="term" value="P:response to oxidative stress"/>
    <property type="evidence" value="ECO:0007669"/>
    <property type="project" value="UniProtKB-UniRule"/>
</dbReference>
<feature type="signal peptide" evidence="22">
    <location>
        <begin position="1"/>
        <end position="28"/>
    </location>
</feature>
<dbReference type="PROSITE" id="PS00436">
    <property type="entry name" value="PEROXIDASE_2"/>
    <property type="match status" value="1"/>
</dbReference>
<evidence type="ECO:0000256" key="3">
    <source>
        <dbReference type="ARBA" id="ARBA00004613"/>
    </source>
</evidence>
<evidence type="ECO:0000256" key="19">
    <source>
        <dbReference type="PIRSR" id="PIRSR600823-3"/>
    </source>
</evidence>
<keyword evidence="8 19" id="KW-0479">Metal-binding</keyword>
<feature type="binding site" evidence="19">
    <location>
        <position position="126"/>
    </location>
    <ligand>
        <name>Ca(2+)</name>
        <dbReference type="ChEBI" id="CHEBI:29108"/>
        <label>1</label>
    </ligand>
</feature>
<evidence type="ECO:0000256" key="1">
    <source>
        <dbReference type="ARBA" id="ARBA00000189"/>
    </source>
</evidence>
<evidence type="ECO:0000256" key="9">
    <source>
        <dbReference type="ARBA" id="ARBA00022729"/>
    </source>
</evidence>
<feature type="binding site" evidence="19">
    <location>
        <position position="105"/>
    </location>
    <ligand>
        <name>Ca(2+)</name>
        <dbReference type="ChEBI" id="CHEBI:29108"/>
        <label>1</label>
    </ligand>
</feature>
<feature type="binding site" evidence="18">
    <location>
        <position position="200"/>
    </location>
    <ligand>
        <name>substrate</name>
    </ligand>
</feature>
<evidence type="ECO:0000256" key="16">
    <source>
        <dbReference type="ARBA" id="ARBA00023324"/>
    </source>
</evidence>
<evidence type="ECO:0000256" key="22">
    <source>
        <dbReference type="RuleBase" id="RU362060"/>
    </source>
</evidence>
<evidence type="ECO:0000256" key="12">
    <source>
        <dbReference type="ARBA" id="ARBA00023004"/>
    </source>
</evidence>
<dbReference type="Pfam" id="PF00141">
    <property type="entry name" value="peroxidase"/>
    <property type="match status" value="1"/>
</dbReference>
<keyword evidence="10 19" id="KW-0106">Calcium</keyword>
<comment type="function">
    <text evidence="2">Removal of H(2)O(2), oxidation of toxic reductants, biosynthesis and degradation of lignin, suberization, auxin catabolism, response to environmental stresses such as wounding, pathogen attack and oxidative stress. These functions might be dependent on each isozyme/isoform in each plant tissue.</text>
</comment>
<feature type="chain" id="PRO_5005115950" description="Peroxidase" evidence="22">
    <location>
        <begin position="29"/>
        <end position="397"/>
    </location>
</feature>
<keyword evidence="13 21" id="KW-1015">Disulfide bond</keyword>
<keyword evidence="9 22" id="KW-0732">Signal</keyword>
<evidence type="ECO:0000259" key="23">
    <source>
        <dbReference type="PROSITE" id="PS50873"/>
    </source>
</evidence>
<evidence type="ECO:0000256" key="7">
    <source>
        <dbReference type="ARBA" id="ARBA00022617"/>
    </source>
</evidence>
<dbReference type="GO" id="GO:0042744">
    <property type="term" value="P:hydrogen peroxide catabolic process"/>
    <property type="evidence" value="ECO:0007669"/>
    <property type="project" value="UniProtKB-KW"/>
</dbReference>
<dbReference type="HOGENOM" id="CLU_010543_0_3_1"/>
<keyword evidence="6 22" id="KW-0575">Peroxidase</keyword>
<keyword evidence="5 22" id="KW-0964">Secreted</keyword>
<evidence type="ECO:0000256" key="17">
    <source>
        <dbReference type="PIRSR" id="PIRSR600823-1"/>
    </source>
</evidence>
<evidence type="ECO:0000256" key="8">
    <source>
        <dbReference type="ARBA" id="ARBA00022723"/>
    </source>
</evidence>
<keyword evidence="7 22" id="KW-0349">Heme</keyword>
<keyword evidence="25" id="KW-1185">Reference proteome</keyword>
<keyword evidence="12 19" id="KW-0408">Iron</keyword>
<reference evidence="24" key="1">
    <citation type="submission" date="2015-04" db="UniProtKB">
        <authorList>
            <consortium name="EnsemblPlants"/>
        </authorList>
    </citation>
    <scope>IDENTIFICATION</scope>
</reference>
<dbReference type="InterPro" id="IPR010255">
    <property type="entry name" value="Haem_peroxidase_sf"/>
</dbReference>
<keyword evidence="11 22" id="KW-0560">Oxidoreductase</keyword>
<dbReference type="InterPro" id="IPR019794">
    <property type="entry name" value="Peroxidases_AS"/>
</dbReference>
<dbReference type="GO" id="GO:0140825">
    <property type="term" value="F:lactoperoxidase activity"/>
    <property type="evidence" value="ECO:0007669"/>
    <property type="project" value="UniProtKB-EC"/>
</dbReference>
<evidence type="ECO:0000256" key="15">
    <source>
        <dbReference type="ARBA" id="ARBA00023283"/>
    </source>
</evidence>
<accession>A0A0E0JN62</accession>
<dbReference type="PANTHER" id="PTHR31235">
    <property type="entry name" value="PEROXIDASE 25-RELATED"/>
    <property type="match status" value="1"/>
</dbReference>
<evidence type="ECO:0000256" key="5">
    <source>
        <dbReference type="ARBA" id="ARBA00022525"/>
    </source>
</evidence>
<feature type="binding site" evidence="19">
    <location>
        <position position="114"/>
    </location>
    <ligand>
        <name>Ca(2+)</name>
        <dbReference type="ChEBI" id="CHEBI:29108"/>
        <label>1</label>
    </ligand>
</feature>
<dbReference type="EnsemblPlants" id="OPUNC01G28360.1">
    <property type="protein sequence ID" value="OPUNC01G28360.1"/>
    <property type="gene ID" value="OPUNC01G28360"/>
</dbReference>
<dbReference type="GO" id="GO:0005576">
    <property type="term" value="C:extracellular region"/>
    <property type="evidence" value="ECO:0007669"/>
    <property type="project" value="UniProtKB-SubCell"/>
</dbReference>
<keyword evidence="14" id="KW-0325">Glycoprotein</keyword>
<dbReference type="Gramene" id="OPUNC01G28360.1">
    <property type="protein sequence ID" value="OPUNC01G28360.1"/>
    <property type="gene ID" value="OPUNC01G28360"/>
</dbReference>
<dbReference type="PRINTS" id="PR00458">
    <property type="entry name" value="PEROXIDASE"/>
</dbReference>
<protein>
    <recommendedName>
        <fullName evidence="4 22">Peroxidase</fullName>
        <ecNumber evidence="4 22">1.11.1.7</ecNumber>
    </recommendedName>
</protein>
<proteinExistence type="inferred from homology"/>
<dbReference type="eggNOG" id="ENOG502QSS8">
    <property type="taxonomic scope" value="Eukaryota"/>
</dbReference>
<evidence type="ECO:0000313" key="24">
    <source>
        <dbReference type="EnsemblPlants" id="OPUNC01G28360.1"/>
    </source>
</evidence>
<dbReference type="SUPFAM" id="SSF48113">
    <property type="entry name" value="Heme-dependent peroxidases"/>
    <property type="match status" value="2"/>
</dbReference>
<comment type="subcellular location">
    <subcellularLocation>
        <location evidence="3 22">Secreted</location>
    </subcellularLocation>
</comment>
<feature type="disulfide bond" evidence="21">
    <location>
        <begin position="106"/>
        <end position="111"/>
    </location>
</feature>
<evidence type="ECO:0000256" key="11">
    <source>
        <dbReference type="ARBA" id="ARBA00023002"/>
    </source>
</evidence>
<comment type="cofactor">
    <cofactor evidence="19 22">
        <name>heme b</name>
        <dbReference type="ChEBI" id="CHEBI:60344"/>
    </cofactor>
    <text evidence="19 22">Binds 1 heme b (iron(II)-protoporphyrin IX) group per subunit.</text>
</comment>
<evidence type="ECO:0000256" key="6">
    <source>
        <dbReference type="ARBA" id="ARBA00022559"/>
    </source>
</evidence>
<evidence type="ECO:0000256" key="14">
    <source>
        <dbReference type="ARBA" id="ARBA00023180"/>
    </source>
</evidence>
<evidence type="ECO:0000256" key="20">
    <source>
        <dbReference type="PIRSR" id="PIRSR600823-4"/>
    </source>
</evidence>
<feature type="binding site" description="axial binding residue" evidence="19">
    <location>
        <position position="261"/>
    </location>
    <ligand>
        <name>heme b</name>
        <dbReference type="ChEBI" id="CHEBI:60344"/>
    </ligand>
    <ligandPart>
        <name>Fe</name>
        <dbReference type="ChEBI" id="CHEBI:18248"/>
    </ligandPart>
</feature>
<feature type="site" description="Transition state stabilizer" evidence="20">
    <location>
        <position position="100"/>
    </location>
</feature>
<evidence type="ECO:0000256" key="10">
    <source>
        <dbReference type="ARBA" id="ARBA00022837"/>
    </source>
</evidence>
<dbReference type="Gene3D" id="1.10.420.10">
    <property type="entry name" value="Peroxidase, domain 2"/>
    <property type="match status" value="2"/>
</dbReference>
<dbReference type="AlphaFoldDB" id="A0A0E0JN62"/>
<reference evidence="24" key="2">
    <citation type="submission" date="2018-05" db="EMBL/GenBank/DDBJ databases">
        <title>OpunRS2 (Oryza punctata Reference Sequence Version 2).</title>
        <authorList>
            <person name="Zhang J."/>
            <person name="Kudrna D."/>
            <person name="Lee S."/>
            <person name="Talag J."/>
            <person name="Welchert J."/>
            <person name="Wing R.A."/>
        </authorList>
    </citation>
    <scope>NUCLEOTIDE SEQUENCE [LARGE SCALE GENOMIC DNA]</scope>
</reference>
<dbReference type="Proteomes" id="UP000026962">
    <property type="component" value="Chromosome 1"/>
</dbReference>
<organism evidence="24">
    <name type="scientific">Oryza punctata</name>
    <name type="common">Red rice</name>
    <dbReference type="NCBI Taxonomy" id="4537"/>
    <lineage>
        <taxon>Eukaryota</taxon>
        <taxon>Viridiplantae</taxon>
        <taxon>Streptophyta</taxon>
        <taxon>Embryophyta</taxon>
        <taxon>Tracheophyta</taxon>
        <taxon>Spermatophyta</taxon>
        <taxon>Magnoliopsida</taxon>
        <taxon>Liliopsida</taxon>
        <taxon>Poales</taxon>
        <taxon>Poaceae</taxon>
        <taxon>BOP clade</taxon>
        <taxon>Oryzoideae</taxon>
        <taxon>Oryzeae</taxon>
        <taxon>Oryzinae</taxon>
        <taxon>Oryza</taxon>
    </lineage>
</organism>
<dbReference type="GO" id="GO:0020037">
    <property type="term" value="F:heme binding"/>
    <property type="evidence" value="ECO:0007669"/>
    <property type="project" value="UniProtKB-UniRule"/>
</dbReference>
<name>A0A0E0JN62_ORYPU</name>
<sequence>MQRPDSATGLRFAAVSLILCTANICAEARRSSYALLLDDEEDGGGGGDGSASFSFFPQTQPRELAFGFYDESCPEAEGIVSSTVRELYLANPNVAAALVRLFFHDCFIHGCDASVLLDRINGDKSEREAAPNQSLRGFGAVEKIKARLEAACPRTVSCADILVLAARDSLVQVGGPSYPVLTGRSDSAMGFYDEVGARIPSPNATYAVTLDAFARRGFTERETVALLGSSVRSIGALVKLSRRCMHMILVGDGAGVVAGAHSIGKVHCRFFKDRIDNFAGTGESDDTIDADMVEEMRAVCGGDGAAPMEMGYYRQGREVGFGAHYYAKLLGGRGILRSDQQLTAGSTVRWVRVYAAGERGEEVFREDFAHAMVKLAALEPLTGSPGHVRIRCSKPVE</sequence>
<feature type="binding site" evidence="19">
    <location>
        <position position="112"/>
    </location>
    <ligand>
        <name>Ca(2+)</name>
        <dbReference type="ChEBI" id="CHEBI:29108"/>
        <label>1</label>
    </ligand>
</feature>
<evidence type="ECO:0000256" key="18">
    <source>
        <dbReference type="PIRSR" id="PIRSR600823-2"/>
    </source>
</evidence>
<feature type="disulfide bond" evidence="21">
    <location>
        <begin position="158"/>
        <end position="392"/>
    </location>
</feature>
<comment type="catalytic activity">
    <reaction evidence="1 22">
        <text>2 a phenolic donor + H2O2 = 2 a phenolic radical donor + 2 H2O</text>
        <dbReference type="Rhea" id="RHEA:56136"/>
        <dbReference type="ChEBI" id="CHEBI:15377"/>
        <dbReference type="ChEBI" id="CHEBI:16240"/>
        <dbReference type="ChEBI" id="CHEBI:139520"/>
        <dbReference type="ChEBI" id="CHEBI:139521"/>
        <dbReference type="EC" id="1.11.1.7"/>
    </reaction>
</comment>
<feature type="disulfide bond" evidence="21">
    <location>
        <begin position="73"/>
        <end position="152"/>
    </location>
</feature>
<comment type="similarity">
    <text evidence="22">Belongs to the peroxidase family. Classical plant (class III) peroxidase subfamily.</text>
</comment>
<dbReference type="PRINTS" id="PR00461">
    <property type="entry name" value="PLPEROXIDASE"/>
</dbReference>
<dbReference type="OMA" id="LKTKCPF"/>
<dbReference type="FunFam" id="1.10.420.10:FF:000013">
    <property type="entry name" value="Peroxidase"/>
    <property type="match status" value="1"/>
</dbReference>
<feature type="active site" description="Proton acceptor" evidence="17">
    <location>
        <position position="104"/>
    </location>
</feature>
<dbReference type="CDD" id="cd00693">
    <property type="entry name" value="secretory_peroxidase"/>
    <property type="match status" value="1"/>
</dbReference>
<evidence type="ECO:0000256" key="4">
    <source>
        <dbReference type="ARBA" id="ARBA00012313"/>
    </source>
</evidence>
<dbReference type="EC" id="1.11.1.7" evidence="4 22"/>
<feature type="disulfide bond" evidence="21">
    <location>
        <begin position="268"/>
        <end position="300"/>
    </location>
</feature>
<evidence type="ECO:0000313" key="25">
    <source>
        <dbReference type="Proteomes" id="UP000026962"/>
    </source>
</evidence>
<feature type="binding site" evidence="19">
    <location>
        <position position="110"/>
    </location>
    <ligand>
        <name>Ca(2+)</name>
        <dbReference type="ChEBI" id="CHEBI:29108"/>
        <label>1</label>
    </ligand>
</feature>
<comment type="cofactor">
    <cofactor evidence="19 22">
        <name>Ca(2+)</name>
        <dbReference type="ChEBI" id="CHEBI:29108"/>
    </cofactor>
    <text evidence="19 22">Binds 2 calcium ions per subunit.</text>
</comment>
<dbReference type="GO" id="GO:0046872">
    <property type="term" value="F:metal ion binding"/>
    <property type="evidence" value="ECO:0007669"/>
    <property type="project" value="UniProtKB-UniRule"/>
</dbReference>
<keyword evidence="15" id="KW-0873">Pyrrolidone carboxylic acid</keyword>
<evidence type="ECO:0000256" key="21">
    <source>
        <dbReference type="PIRSR" id="PIRSR600823-5"/>
    </source>
</evidence>
<dbReference type="Gene3D" id="1.10.520.10">
    <property type="match status" value="2"/>
</dbReference>
<dbReference type="InterPro" id="IPR002016">
    <property type="entry name" value="Haem_peroxidase"/>
</dbReference>
<dbReference type="InterPro" id="IPR000823">
    <property type="entry name" value="Peroxidase_pln"/>
</dbReference>
<keyword evidence="16 22" id="KW-0376">Hydrogen peroxide</keyword>
<feature type="domain" description="Plant heme peroxidase family profile" evidence="23">
    <location>
        <begin position="63"/>
        <end position="396"/>
    </location>
</feature>